<keyword evidence="2" id="KW-1185">Reference proteome</keyword>
<accession>A0ABN6N4W7</accession>
<evidence type="ECO:0000313" key="1">
    <source>
        <dbReference type="EMBL" id="BDG08209.1"/>
    </source>
</evidence>
<protein>
    <submittedName>
        <fullName evidence="1">Uncharacterized protein</fullName>
    </submittedName>
</protein>
<proteinExistence type="predicted"/>
<gene>
    <name evidence="1" type="ORF">AMPC_13220</name>
</gene>
<dbReference type="Proteomes" id="UP001162734">
    <property type="component" value="Chromosome"/>
</dbReference>
<dbReference type="EMBL" id="AP025592">
    <property type="protein sequence ID" value="BDG08209.1"/>
    <property type="molecule type" value="Genomic_DNA"/>
</dbReference>
<sequence>MIDASLVQEVMRQHPEGARLVLRAGGDEGWSVVACSIGFQWGRTPVFAYLVPVPDGPPFWEEGRVYVEHLTRRGTCWLIGCRDERGTTEVEVQALRGDEAVAVRCWRDALPEEVLDDMDTAMRSMLDPRAL</sequence>
<name>A0ABN6N4W7_9BACT</name>
<reference evidence="2" key="1">
    <citation type="journal article" date="2022" name="Int. J. Syst. Evol. Microbiol.">
        <title>Anaeromyxobacter oryzae sp. nov., Anaeromyxobacter diazotrophicus sp. nov. and Anaeromyxobacter paludicola sp. nov., isolated from paddy soils.</title>
        <authorList>
            <person name="Itoh H."/>
            <person name="Xu Z."/>
            <person name="Mise K."/>
            <person name="Masuda Y."/>
            <person name="Ushijima N."/>
            <person name="Hayakawa C."/>
            <person name="Shiratori Y."/>
            <person name="Senoo K."/>
        </authorList>
    </citation>
    <scope>NUCLEOTIDE SEQUENCE [LARGE SCALE GENOMIC DNA]</scope>
    <source>
        <strain evidence="2">Red630</strain>
    </source>
</reference>
<organism evidence="1 2">
    <name type="scientific">Anaeromyxobacter paludicola</name>
    <dbReference type="NCBI Taxonomy" id="2918171"/>
    <lineage>
        <taxon>Bacteria</taxon>
        <taxon>Pseudomonadati</taxon>
        <taxon>Myxococcota</taxon>
        <taxon>Myxococcia</taxon>
        <taxon>Myxococcales</taxon>
        <taxon>Cystobacterineae</taxon>
        <taxon>Anaeromyxobacteraceae</taxon>
        <taxon>Anaeromyxobacter</taxon>
    </lineage>
</organism>
<evidence type="ECO:0000313" key="2">
    <source>
        <dbReference type="Proteomes" id="UP001162734"/>
    </source>
</evidence>